<dbReference type="Gene3D" id="1.10.30.10">
    <property type="entry name" value="High mobility group box domain"/>
    <property type="match status" value="1"/>
</dbReference>
<accession>A0A6B2EGV0</accession>
<keyword evidence="6 13" id="KW-0238">DNA-binding</keyword>
<dbReference type="InterPro" id="IPR009071">
    <property type="entry name" value="HMG_box_dom"/>
</dbReference>
<dbReference type="Gene3D" id="4.10.900.10">
    <property type="entry name" value="TCF3-CBD (Catenin binding domain)"/>
    <property type="match status" value="1"/>
</dbReference>
<evidence type="ECO:0000256" key="12">
    <source>
        <dbReference type="ARBA" id="ARBA00080285"/>
    </source>
</evidence>
<dbReference type="GO" id="GO:0000978">
    <property type="term" value="F:RNA polymerase II cis-regulatory region sequence-specific DNA binding"/>
    <property type="evidence" value="ECO:0007669"/>
    <property type="project" value="TreeGrafter"/>
</dbReference>
<evidence type="ECO:0000256" key="10">
    <source>
        <dbReference type="ARBA" id="ARBA00053480"/>
    </source>
</evidence>
<dbReference type="GO" id="GO:0035277">
    <property type="term" value="P:spiracle morphogenesis, open tracheal system"/>
    <property type="evidence" value="ECO:0007669"/>
    <property type="project" value="UniProtKB-ARBA"/>
</dbReference>
<evidence type="ECO:0000256" key="1">
    <source>
        <dbReference type="ARBA" id="ARBA00004123"/>
    </source>
</evidence>
<dbReference type="FunFam" id="1.10.30.10:FF:000001">
    <property type="entry name" value="transcription factor 7 isoform X2"/>
    <property type="match status" value="1"/>
</dbReference>
<dbReference type="InterPro" id="IPR036910">
    <property type="entry name" value="HMG_box_dom_sf"/>
</dbReference>
<dbReference type="EMBL" id="GIFK01004851">
    <property type="protein sequence ID" value="NBJ62554.1"/>
    <property type="molecule type" value="Transcribed_RNA"/>
</dbReference>
<keyword evidence="4" id="KW-0709">Segmentation polarity protein</keyword>
<evidence type="ECO:0000256" key="8">
    <source>
        <dbReference type="ARBA" id="ARBA00023163"/>
    </source>
</evidence>
<evidence type="ECO:0000256" key="5">
    <source>
        <dbReference type="ARBA" id="ARBA00023015"/>
    </source>
</evidence>
<dbReference type="InterPro" id="IPR024940">
    <property type="entry name" value="TCF/LEF"/>
</dbReference>
<dbReference type="InterPro" id="IPR027397">
    <property type="entry name" value="Catenin-bd_sf"/>
</dbReference>
<keyword evidence="8" id="KW-0804">Transcription</keyword>
<comment type="subunit">
    <text evidence="11">Binds to the beta-catenin homolog arm or to gro.</text>
</comment>
<evidence type="ECO:0000256" key="3">
    <source>
        <dbReference type="ARBA" id="ARBA00022687"/>
    </source>
</evidence>
<feature type="compositionally biased region" description="Basic and acidic residues" evidence="14">
    <location>
        <begin position="59"/>
        <end position="72"/>
    </location>
</feature>
<evidence type="ECO:0000256" key="14">
    <source>
        <dbReference type="SAM" id="MobiDB-lite"/>
    </source>
</evidence>
<dbReference type="Pfam" id="PF00505">
    <property type="entry name" value="HMG_box"/>
    <property type="match status" value="1"/>
</dbReference>
<dbReference type="SUPFAM" id="SSF47095">
    <property type="entry name" value="HMG-box"/>
    <property type="match status" value="1"/>
</dbReference>
<dbReference type="GO" id="GO:0010628">
    <property type="term" value="P:positive regulation of gene expression"/>
    <property type="evidence" value="ECO:0007669"/>
    <property type="project" value="UniProtKB-ARBA"/>
</dbReference>
<feature type="DNA-binding region" description="HMG box" evidence="13">
    <location>
        <begin position="290"/>
        <end position="358"/>
    </location>
</feature>
<dbReference type="PANTHER" id="PTHR10373">
    <property type="entry name" value="TRANSCRIPTION FACTOR 7 FAMILY MEMBER"/>
    <property type="match status" value="1"/>
</dbReference>
<dbReference type="AlphaFoldDB" id="A0A6B2EGV0"/>
<protein>
    <recommendedName>
        <fullName evidence="12">dTCF</fullName>
    </recommendedName>
</protein>
<feature type="region of interest" description="Disordered" evidence="14">
    <location>
        <begin position="364"/>
        <end position="388"/>
    </location>
</feature>
<dbReference type="GO" id="GO:0007476">
    <property type="term" value="P:imaginal disc-derived wing morphogenesis"/>
    <property type="evidence" value="ECO:0007669"/>
    <property type="project" value="UniProtKB-ARBA"/>
</dbReference>
<dbReference type="GO" id="GO:0000785">
    <property type="term" value="C:chromatin"/>
    <property type="evidence" value="ECO:0007669"/>
    <property type="project" value="TreeGrafter"/>
</dbReference>
<dbReference type="GO" id="GO:0007367">
    <property type="term" value="P:segment polarity determination"/>
    <property type="evidence" value="ECO:0007669"/>
    <property type="project" value="UniProtKB-KW"/>
</dbReference>
<evidence type="ECO:0000256" key="2">
    <source>
        <dbReference type="ARBA" id="ARBA00006569"/>
    </source>
</evidence>
<dbReference type="GO" id="GO:0007500">
    <property type="term" value="P:mesodermal cell fate determination"/>
    <property type="evidence" value="ECO:0007669"/>
    <property type="project" value="UniProtKB-ARBA"/>
</dbReference>
<dbReference type="Pfam" id="PF08347">
    <property type="entry name" value="CTNNB1_binding"/>
    <property type="match status" value="1"/>
</dbReference>
<comment type="function">
    <text evidence="10">Segment polarity protein. Functions together with arm to transduce the Wingless (Wg) signal in embryos and in developing adult tissues. Acts as a transcriptional activator, but in the absence of arm, it binds to gro and acts as a transcriptional repressor of wg-responsive genes.</text>
</comment>
<dbReference type="GO" id="GO:1990907">
    <property type="term" value="C:beta-catenin-TCF complex"/>
    <property type="evidence" value="ECO:0007669"/>
    <property type="project" value="TreeGrafter"/>
</dbReference>
<dbReference type="GO" id="GO:0007435">
    <property type="term" value="P:salivary gland morphogenesis"/>
    <property type="evidence" value="ECO:0007669"/>
    <property type="project" value="UniProtKB-ARBA"/>
</dbReference>
<feature type="region of interest" description="Disordered" evidence="14">
    <location>
        <begin position="420"/>
        <end position="454"/>
    </location>
</feature>
<feature type="region of interest" description="Disordered" evidence="14">
    <location>
        <begin position="250"/>
        <end position="289"/>
    </location>
</feature>
<keyword evidence="3" id="KW-0879">Wnt signaling pathway</keyword>
<name>A0A6B2EGV0_9DIPT</name>
<keyword evidence="4" id="KW-0217">Developmental protein</keyword>
<dbReference type="PANTHER" id="PTHR10373:SF38">
    <property type="entry name" value="PROTEIN PANGOLIN, ISOFORM J"/>
    <property type="match status" value="1"/>
</dbReference>
<dbReference type="GO" id="GO:0045892">
    <property type="term" value="P:negative regulation of DNA-templated transcription"/>
    <property type="evidence" value="ECO:0007669"/>
    <property type="project" value="UniProtKB-ARBA"/>
</dbReference>
<feature type="domain" description="HMG box" evidence="15">
    <location>
        <begin position="290"/>
        <end position="358"/>
    </location>
</feature>
<evidence type="ECO:0000256" key="4">
    <source>
        <dbReference type="ARBA" id="ARBA00022716"/>
    </source>
</evidence>
<feature type="compositionally biased region" description="Gly residues" evidence="14">
    <location>
        <begin position="258"/>
        <end position="273"/>
    </location>
</feature>
<dbReference type="GO" id="GO:0072091">
    <property type="term" value="P:regulation of stem cell proliferation"/>
    <property type="evidence" value="ECO:0007669"/>
    <property type="project" value="UniProtKB-ARBA"/>
</dbReference>
<keyword evidence="5" id="KW-0805">Transcription regulation</keyword>
<dbReference type="GO" id="GO:0060070">
    <property type="term" value="P:canonical Wnt signaling pathway"/>
    <property type="evidence" value="ECO:0007669"/>
    <property type="project" value="TreeGrafter"/>
</dbReference>
<dbReference type="SMART" id="SM00398">
    <property type="entry name" value="HMG"/>
    <property type="match status" value="1"/>
</dbReference>
<dbReference type="GO" id="GO:0019900">
    <property type="term" value="F:kinase binding"/>
    <property type="evidence" value="ECO:0007669"/>
    <property type="project" value="UniProtKB-ARBA"/>
</dbReference>
<reference evidence="16" key="1">
    <citation type="submission" date="2019-10" db="EMBL/GenBank/DDBJ databases">
        <title>Short sand fly seasons in Tbilisi, Georgia, hinder development of host immunity to saliva of the visceral leishmaniasis vector Phlebotomus kandelakii.</title>
        <authorList>
            <person name="Oliveira F."/>
            <person name="Giorgobiani E."/>
            <person name="Guimaraes-Costa A.B."/>
            <person name="Abdeladhim M."/>
            <person name="Oristian J."/>
            <person name="Tskhvaradze L."/>
            <person name="Tsertsvadze N."/>
            <person name="Zakalashvili M."/>
            <person name="Valenzuela J.G."/>
            <person name="Kamhawi S."/>
        </authorList>
    </citation>
    <scope>NUCLEOTIDE SEQUENCE</scope>
    <source>
        <strain evidence="16">Wild-capture in Tbilisi</strain>
        <tissue evidence="16">Salivary glands</tissue>
    </source>
</reference>
<dbReference type="SMART" id="SM01366">
    <property type="entry name" value="c-clamp"/>
    <property type="match status" value="1"/>
</dbReference>
<evidence type="ECO:0000313" key="16">
    <source>
        <dbReference type="EMBL" id="NBJ62554.1"/>
    </source>
</evidence>
<dbReference type="CDD" id="cd21996">
    <property type="entry name" value="HMG-box_TCF7-like"/>
    <property type="match status" value="1"/>
</dbReference>
<comment type="subcellular location">
    <subcellularLocation>
        <location evidence="1">Nucleus</location>
    </subcellularLocation>
</comment>
<comment type="similarity">
    <text evidence="2">Belongs to the TCF/LEF family.</text>
</comment>
<organism evidence="16">
    <name type="scientific">Phlebotomus kandelakii</name>
    <dbReference type="NCBI Taxonomy" id="1109342"/>
    <lineage>
        <taxon>Eukaryota</taxon>
        <taxon>Metazoa</taxon>
        <taxon>Ecdysozoa</taxon>
        <taxon>Arthropoda</taxon>
        <taxon>Hexapoda</taxon>
        <taxon>Insecta</taxon>
        <taxon>Pterygota</taxon>
        <taxon>Neoptera</taxon>
        <taxon>Endopterygota</taxon>
        <taxon>Diptera</taxon>
        <taxon>Nematocera</taxon>
        <taxon>Psychodoidea</taxon>
        <taxon>Psychodidae</taxon>
        <taxon>Phlebotomus</taxon>
        <taxon>Larroussius</taxon>
    </lineage>
</organism>
<feature type="region of interest" description="Disordered" evidence="14">
    <location>
        <begin position="1"/>
        <end position="76"/>
    </location>
</feature>
<dbReference type="GO" id="GO:0001228">
    <property type="term" value="F:DNA-binding transcription activator activity, RNA polymerase II-specific"/>
    <property type="evidence" value="ECO:0007669"/>
    <property type="project" value="UniProtKB-ARBA"/>
</dbReference>
<dbReference type="FunFam" id="4.10.900.10:FF:000011">
    <property type="entry name" value="Pangolin, isoform Q"/>
    <property type="match status" value="1"/>
</dbReference>
<evidence type="ECO:0000256" key="13">
    <source>
        <dbReference type="PROSITE-ProRule" id="PRU00267"/>
    </source>
</evidence>
<evidence type="ECO:0000256" key="11">
    <source>
        <dbReference type="ARBA" id="ARBA00061799"/>
    </source>
</evidence>
<feature type="compositionally biased region" description="Basic and acidic residues" evidence="14">
    <location>
        <begin position="25"/>
        <end position="52"/>
    </location>
</feature>
<dbReference type="InterPro" id="IPR013558">
    <property type="entry name" value="CTNNB1-bd_N"/>
</dbReference>
<dbReference type="PROSITE" id="PS50118">
    <property type="entry name" value="HMG_BOX_2"/>
    <property type="match status" value="1"/>
</dbReference>
<keyword evidence="7" id="KW-0010">Activator</keyword>
<evidence type="ECO:0000256" key="7">
    <source>
        <dbReference type="ARBA" id="ARBA00023159"/>
    </source>
</evidence>
<keyword evidence="9 13" id="KW-0539">Nucleus</keyword>
<evidence type="ECO:0000256" key="6">
    <source>
        <dbReference type="ARBA" id="ARBA00023125"/>
    </source>
</evidence>
<evidence type="ECO:0000256" key="9">
    <source>
        <dbReference type="ARBA" id="ARBA00023242"/>
    </source>
</evidence>
<dbReference type="GO" id="GO:0001222">
    <property type="term" value="F:transcription corepressor binding"/>
    <property type="evidence" value="ECO:0007669"/>
    <property type="project" value="UniProtKB-ARBA"/>
</dbReference>
<sequence length="573" mass="61830">MPHTSHTAHAGHPGASSGDDLGSTDEVKVFKDEGDREDEKISSENLLEEKSSLIDLTESEEKSAKNSTRPDHSPVFGKVEPHASTFNMGYLVSPYSYTNGAAGGLPVSMANKMGLPPFFCHNGDHLTTPPPAHCGIPPYQLDPKAIGLTRPAIYSFPTSQYAYPMLSPDMSQVATWHTPSVYSAASGFRSPYPASLPINTSLSSDFSFRFSPTSLLPAVHTPPHHVLNSHAAIVTPGPKQEVTQDTNHRYRSVDQKSIGGGGSSVSGATGGGATATPDGKDANEKKKPHIKKPLNAFMLYMKEMRAKVVAECTLKESAAINQILGRRWHSLSRDEQSKYYEKARQERQLHMELYPGWSARDNYGYGSKKKKRKKDRSPADSGGNNMKKCRARFGLDQQNQWCKPCRRKKKCIKYMETEGEEGGDMDNLMSDDNLGSCGSVEDAKTPDDDTESLTLSSPGCLSALSSLQSPAASLASPLTLIASPPNGASPRHEEACVAVRSPVGANPRDANNPLSVNQLTKRDFVGAKYDYPYHTYSGAAAIAAPQFAAAILTGAAQEARHRDASDDGAISVT</sequence>
<evidence type="ECO:0000259" key="15">
    <source>
        <dbReference type="PROSITE" id="PS50118"/>
    </source>
</evidence>
<proteinExistence type="inferred from homology"/>